<sequence length="426" mass="45741">MGFFDLVEQHHAERAATHCFGELATLFVPDVAGGRTDQTAHRVLLHVFRHVERDEGVVVAEQELGKRLGEFGLADSGGSEEDERTARPPRVLQTGTRAADALRDRTDGVLLADDPLVQLAFHVEQLLGLFLGELVDGNPRPERKHLGNGFFVDLVEEVHSGCLDLGFLLRLLLEQALLLVAQLAGFLEALFLDGALLGLLHLGEALLDAFEVGRGLHALDAQARAGLIDEVDGLVREVTIRDVAVRKVCGGDQCLIGDGYPVVGLVPVAQTLEDLDGVGKRRLVHLHRLEAALQGGVLLEVLAVLVDRGGTDGLQFAPSEHGLEDARCIDCAFRGTGTDERVDLVDEQDDVSAGADLLEHLLEPLLEIAAIPRAGDECAEIQRVQLLAAQGVGYVARDDLLGEALDDRRLAHTGFADEHGVVLGAA</sequence>
<protein>
    <submittedName>
        <fullName evidence="1">Unannotated protein</fullName>
    </submittedName>
</protein>
<dbReference type="AntiFam" id="ANF00007">
    <property type="entry name" value="Shadow ORF (opposite clpB)"/>
</dbReference>
<evidence type="ECO:0000313" key="2">
    <source>
        <dbReference type="EMBL" id="CAB4984671.1"/>
    </source>
</evidence>
<proteinExistence type="predicted"/>
<dbReference type="EMBL" id="CAFAAJ010000239">
    <property type="protein sequence ID" value="CAB4825370.1"/>
    <property type="molecule type" value="Genomic_DNA"/>
</dbReference>
<organism evidence="1">
    <name type="scientific">freshwater metagenome</name>
    <dbReference type="NCBI Taxonomy" id="449393"/>
    <lineage>
        <taxon>unclassified sequences</taxon>
        <taxon>metagenomes</taxon>
        <taxon>ecological metagenomes</taxon>
    </lineage>
</organism>
<name>A0A6J6ZYS9_9ZZZZ</name>
<evidence type="ECO:0000313" key="1">
    <source>
        <dbReference type="EMBL" id="CAB4825370.1"/>
    </source>
</evidence>
<dbReference type="EMBL" id="CAFBON010000061">
    <property type="protein sequence ID" value="CAB4984671.1"/>
    <property type="molecule type" value="Genomic_DNA"/>
</dbReference>
<accession>A0A6J6ZYS9</accession>
<reference evidence="1" key="1">
    <citation type="submission" date="2020-05" db="EMBL/GenBank/DDBJ databases">
        <authorList>
            <person name="Chiriac C."/>
            <person name="Salcher M."/>
            <person name="Ghai R."/>
            <person name="Kavagutti S V."/>
        </authorList>
    </citation>
    <scope>NUCLEOTIDE SEQUENCE</scope>
</reference>
<dbReference type="AlphaFoldDB" id="A0A6J6ZYS9"/>
<gene>
    <name evidence="1" type="ORF">UFOPK3001_02433</name>
    <name evidence="2" type="ORF">UFOPK3954_00751</name>
</gene>